<accession>A0A0E9PAD9</accession>
<organism evidence="1">
    <name type="scientific">Anguilla anguilla</name>
    <name type="common">European freshwater eel</name>
    <name type="synonym">Muraena anguilla</name>
    <dbReference type="NCBI Taxonomy" id="7936"/>
    <lineage>
        <taxon>Eukaryota</taxon>
        <taxon>Metazoa</taxon>
        <taxon>Chordata</taxon>
        <taxon>Craniata</taxon>
        <taxon>Vertebrata</taxon>
        <taxon>Euteleostomi</taxon>
        <taxon>Actinopterygii</taxon>
        <taxon>Neopterygii</taxon>
        <taxon>Teleostei</taxon>
        <taxon>Anguilliformes</taxon>
        <taxon>Anguillidae</taxon>
        <taxon>Anguilla</taxon>
    </lineage>
</organism>
<protein>
    <submittedName>
        <fullName evidence="1">Uncharacterized protein</fullName>
    </submittedName>
</protein>
<dbReference type="AlphaFoldDB" id="A0A0E9PAD9"/>
<evidence type="ECO:0000313" key="1">
    <source>
        <dbReference type="EMBL" id="JAH01641.1"/>
    </source>
</evidence>
<reference evidence="1" key="2">
    <citation type="journal article" date="2015" name="Fish Shellfish Immunol.">
        <title>Early steps in the European eel (Anguilla anguilla)-Vibrio vulnificus interaction in the gills: Role of the RtxA13 toxin.</title>
        <authorList>
            <person name="Callol A."/>
            <person name="Pajuelo D."/>
            <person name="Ebbesson L."/>
            <person name="Teles M."/>
            <person name="MacKenzie S."/>
            <person name="Amaro C."/>
        </authorList>
    </citation>
    <scope>NUCLEOTIDE SEQUENCE</scope>
</reference>
<name>A0A0E9PAD9_ANGAN</name>
<dbReference type="EMBL" id="GBXM01106936">
    <property type="protein sequence ID" value="JAH01641.1"/>
    <property type="molecule type" value="Transcribed_RNA"/>
</dbReference>
<proteinExistence type="predicted"/>
<sequence length="51" mass="5929">MGCQLSDGQAKVIQTQWVNRFPGIESNVQYLHYRSLNMNTFASHFLWIQGL</sequence>
<reference evidence="1" key="1">
    <citation type="submission" date="2014-11" db="EMBL/GenBank/DDBJ databases">
        <authorList>
            <person name="Amaro Gonzalez C."/>
        </authorList>
    </citation>
    <scope>NUCLEOTIDE SEQUENCE</scope>
</reference>